<dbReference type="Pfam" id="PF22725">
    <property type="entry name" value="GFO_IDH_MocA_C3"/>
    <property type="match status" value="1"/>
</dbReference>
<dbReference type="GO" id="GO:0000166">
    <property type="term" value="F:nucleotide binding"/>
    <property type="evidence" value="ECO:0007669"/>
    <property type="project" value="InterPro"/>
</dbReference>
<dbReference type="GO" id="GO:0016491">
    <property type="term" value="F:oxidoreductase activity"/>
    <property type="evidence" value="ECO:0007669"/>
    <property type="project" value="TreeGrafter"/>
</dbReference>
<dbReference type="HOGENOM" id="CLU_023194_0_0_1"/>
<protein>
    <submittedName>
        <fullName evidence="4">Putative nad binding rossmann fold protein</fullName>
    </submittedName>
</protein>
<reference evidence="5" key="1">
    <citation type="journal article" date="2013" name="Genome Announc.">
        <title>Draft genome sequence of the grapevine dieback fungus Eutypa lata UCR-EL1.</title>
        <authorList>
            <person name="Blanco-Ulate B."/>
            <person name="Rolshausen P.E."/>
            <person name="Cantu D."/>
        </authorList>
    </citation>
    <scope>NUCLEOTIDE SEQUENCE [LARGE SCALE GENOMIC DNA]</scope>
    <source>
        <strain evidence="5">UCR-EL1</strain>
    </source>
</reference>
<dbReference type="Gene3D" id="3.30.360.10">
    <property type="entry name" value="Dihydrodipicolinate Reductase, domain 2"/>
    <property type="match status" value="1"/>
</dbReference>
<dbReference type="PANTHER" id="PTHR42840:SF11">
    <property type="entry name" value="BINDING ROSSMANN FOLD OXIDOREDUCTASE, PUTATIVE (AFU_ORTHOLOGUE AFUA_6G09900)-RELATED"/>
    <property type="match status" value="1"/>
</dbReference>
<dbReference type="InterPro" id="IPR055170">
    <property type="entry name" value="GFO_IDH_MocA-like_dom"/>
</dbReference>
<dbReference type="InterPro" id="IPR036291">
    <property type="entry name" value="NAD(P)-bd_dom_sf"/>
</dbReference>
<dbReference type="OMA" id="ICQVGFM"/>
<accession>M7SXB8</accession>
<evidence type="ECO:0000259" key="3">
    <source>
        <dbReference type="Pfam" id="PF22725"/>
    </source>
</evidence>
<dbReference type="PANTHER" id="PTHR42840">
    <property type="entry name" value="NAD(P)-BINDING ROSSMANN-FOLD SUPERFAMILY PROTEIN-RELATED"/>
    <property type="match status" value="1"/>
</dbReference>
<dbReference type="OrthoDB" id="446809at2759"/>
<evidence type="ECO:0000259" key="2">
    <source>
        <dbReference type="Pfam" id="PF01408"/>
    </source>
</evidence>
<dbReference type="STRING" id="1287681.M7SXB8"/>
<name>M7SXB8_EUTLA</name>
<evidence type="ECO:0000313" key="5">
    <source>
        <dbReference type="Proteomes" id="UP000012174"/>
    </source>
</evidence>
<organism evidence="4 5">
    <name type="scientific">Eutypa lata (strain UCR-EL1)</name>
    <name type="common">Grapevine dieback disease fungus</name>
    <name type="synonym">Eutypa armeniacae</name>
    <dbReference type="NCBI Taxonomy" id="1287681"/>
    <lineage>
        <taxon>Eukaryota</taxon>
        <taxon>Fungi</taxon>
        <taxon>Dikarya</taxon>
        <taxon>Ascomycota</taxon>
        <taxon>Pezizomycotina</taxon>
        <taxon>Sordariomycetes</taxon>
        <taxon>Xylariomycetidae</taxon>
        <taxon>Xylariales</taxon>
        <taxon>Diatrypaceae</taxon>
        <taxon>Eutypa</taxon>
    </lineage>
</organism>
<dbReference type="GO" id="GO:0006740">
    <property type="term" value="P:NADPH regeneration"/>
    <property type="evidence" value="ECO:0007669"/>
    <property type="project" value="TreeGrafter"/>
</dbReference>
<keyword evidence="5" id="KW-1185">Reference proteome</keyword>
<feature type="domain" description="GFO/IDH/MocA-like oxidoreductase" evidence="3">
    <location>
        <begin position="140"/>
        <end position="262"/>
    </location>
</feature>
<comment type="similarity">
    <text evidence="1">Belongs to the Gfo/Idh/MocA family.</text>
</comment>
<dbReference type="InterPro" id="IPR000683">
    <property type="entry name" value="Gfo/Idh/MocA-like_OxRdtase_N"/>
</dbReference>
<dbReference type="AlphaFoldDB" id="M7SXB8"/>
<dbReference type="KEGG" id="ela:UCREL1_3840"/>
<dbReference type="FunFam" id="3.30.360.10:FF:000017">
    <property type="entry name" value="Oxidoreductase family NAD-binding Rossmann fold"/>
    <property type="match status" value="1"/>
</dbReference>
<proteinExistence type="inferred from homology"/>
<dbReference type="GO" id="GO:0005737">
    <property type="term" value="C:cytoplasm"/>
    <property type="evidence" value="ECO:0007669"/>
    <property type="project" value="TreeGrafter"/>
</dbReference>
<dbReference type="Pfam" id="PF01408">
    <property type="entry name" value="GFO_IDH_MocA"/>
    <property type="match status" value="1"/>
</dbReference>
<sequence>MSVQKLKVAIAGLGRMGKRHAVNYLHRTPRAEVVAAFTPDETEWAWAKENLEPYGVKLYSDYDQMLNHEGLQAVVIATATKVHAEESLAALAKDLHVLCEKPISLDIGTCVKVLKAAEAKPHLKFLCGFSRRFDASYRDAFQKMGTGAIGQPVVIRSQTCDKHRPGDFFVKYAEHSGGCFADMSVHDIDLTLWFFGDNIVVKSISASGIRAVHPDLEKYGDCDNAVGIVEFWGGKIAYYFCSRMMAHGQEDTTEIIGTEGKIVVNGNPQANHVNTYTGQGVTREVPTDYYGRFEYAFVAESNEFTDAVLDNTKLPFTTTGALRAVQIGTTLQEALISEKKIYFDESGNRVEKSNL</sequence>
<dbReference type="Gene3D" id="3.40.50.720">
    <property type="entry name" value="NAD(P)-binding Rossmann-like Domain"/>
    <property type="match status" value="1"/>
</dbReference>
<dbReference type="SUPFAM" id="SSF55347">
    <property type="entry name" value="Glyceraldehyde-3-phosphate dehydrogenase-like, C-terminal domain"/>
    <property type="match status" value="1"/>
</dbReference>
<dbReference type="SUPFAM" id="SSF51735">
    <property type="entry name" value="NAD(P)-binding Rossmann-fold domains"/>
    <property type="match status" value="1"/>
</dbReference>
<gene>
    <name evidence="4" type="ORF">UCREL1_3840</name>
</gene>
<evidence type="ECO:0000256" key="1">
    <source>
        <dbReference type="ARBA" id="ARBA00010928"/>
    </source>
</evidence>
<dbReference type="Proteomes" id="UP000012174">
    <property type="component" value="Unassembled WGS sequence"/>
</dbReference>
<feature type="domain" description="Gfo/Idh/MocA-like oxidoreductase N-terminal" evidence="2">
    <location>
        <begin position="6"/>
        <end position="120"/>
    </location>
</feature>
<dbReference type="eggNOG" id="KOG2741">
    <property type="taxonomic scope" value="Eukaryota"/>
</dbReference>
<evidence type="ECO:0000313" key="4">
    <source>
        <dbReference type="EMBL" id="EMR69178.1"/>
    </source>
</evidence>
<dbReference type="EMBL" id="KB706127">
    <property type="protein sequence ID" value="EMR69178.1"/>
    <property type="molecule type" value="Genomic_DNA"/>
</dbReference>